<protein>
    <submittedName>
        <fullName evidence="1">Uncharacterized protein</fullName>
    </submittedName>
</protein>
<proteinExistence type="predicted"/>
<dbReference type="Proteomes" id="UP000805649">
    <property type="component" value="Unassembled WGS sequence"/>
</dbReference>
<evidence type="ECO:0000313" key="1">
    <source>
        <dbReference type="EMBL" id="KAL0936088.1"/>
    </source>
</evidence>
<dbReference type="EMBL" id="VUJX02000005">
    <property type="protein sequence ID" value="KAL0936088.1"/>
    <property type="molecule type" value="Genomic_DNA"/>
</dbReference>
<comment type="caution">
    <text evidence="1">The sequence shown here is derived from an EMBL/GenBank/DDBJ whole genome shotgun (WGS) entry which is preliminary data.</text>
</comment>
<organism evidence="1 2">
    <name type="scientific">Colletotrichum truncatum</name>
    <name type="common">Anthracnose fungus</name>
    <name type="synonym">Colletotrichum capsici</name>
    <dbReference type="NCBI Taxonomy" id="5467"/>
    <lineage>
        <taxon>Eukaryota</taxon>
        <taxon>Fungi</taxon>
        <taxon>Dikarya</taxon>
        <taxon>Ascomycota</taxon>
        <taxon>Pezizomycotina</taxon>
        <taxon>Sordariomycetes</taxon>
        <taxon>Hypocreomycetidae</taxon>
        <taxon>Glomerellales</taxon>
        <taxon>Glomerellaceae</taxon>
        <taxon>Colletotrichum</taxon>
        <taxon>Colletotrichum truncatum species complex</taxon>
    </lineage>
</organism>
<reference evidence="1 2" key="1">
    <citation type="journal article" date="2020" name="Phytopathology">
        <title>Genome Sequence Resources of Colletotrichum truncatum, C. plurivorum, C. musicola, and C. sojae: Four Species Pathogenic to Soybean (Glycine max).</title>
        <authorList>
            <person name="Rogerio F."/>
            <person name="Boufleur T.R."/>
            <person name="Ciampi-Guillardi M."/>
            <person name="Sukno S.A."/>
            <person name="Thon M.R."/>
            <person name="Massola Junior N.S."/>
            <person name="Baroncelli R."/>
        </authorList>
    </citation>
    <scope>NUCLEOTIDE SEQUENCE [LARGE SCALE GENOMIC DNA]</scope>
    <source>
        <strain evidence="1 2">CMES1059</strain>
    </source>
</reference>
<keyword evidence="2" id="KW-1185">Reference proteome</keyword>
<accession>A0ACC3YVX5</accession>
<gene>
    <name evidence="1" type="ORF">CTRU02_208303</name>
</gene>
<evidence type="ECO:0000313" key="2">
    <source>
        <dbReference type="Proteomes" id="UP000805649"/>
    </source>
</evidence>
<sequence>MPQIIELGWIPVKNDYEEAPATKAINDLEPKLMANPDILGYWKGVRGHGALDSRPIKGCDLATIWKSLEAAKAAKESPEFKEAAQLWGQIVETSSHYGPVQPWVDYFRLDGDDFAKVIGAQVVLLSGFYLPVDADTDAFYDTWKRLTQATPNEPSGYIAGVHGWSVGDTDHKGEGKKVFMVVSGWDSAESIKATDAVDKRSEIEEGLKHFNIQKHEHLSHGLTRIK</sequence>
<name>A0ACC3YVX5_COLTU</name>